<organism evidence="1 2">
    <name type="scientific">Dothistroma septosporum (strain NZE10 / CBS 128990)</name>
    <name type="common">Red band needle blight fungus</name>
    <name type="synonym">Mycosphaerella pini</name>
    <dbReference type="NCBI Taxonomy" id="675120"/>
    <lineage>
        <taxon>Eukaryota</taxon>
        <taxon>Fungi</taxon>
        <taxon>Dikarya</taxon>
        <taxon>Ascomycota</taxon>
        <taxon>Pezizomycotina</taxon>
        <taxon>Dothideomycetes</taxon>
        <taxon>Dothideomycetidae</taxon>
        <taxon>Mycosphaerellales</taxon>
        <taxon>Mycosphaerellaceae</taxon>
        <taxon>Dothistroma</taxon>
    </lineage>
</organism>
<dbReference type="Proteomes" id="UP000016933">
    <property type="component" value="Unassembled WGS sequence"/>
</dbReference>
<dbReference type="EMBL" id="KB446541">
    <property type="protein sequence ID" value="EME42132.1"/>
    <property type="molecule type" value="Genomic_DNA"/>
</dbReference>
<evidence type="ECO:0000313" key="1">
    <source>
        <dbReference type="EMBL" id="EME42132.1"/>
    </source>
</evidence>
<accession>N1PIC2</accession>
<proteinExistence type="predicted"/>
<reference evidence="2" key="1">
    <citation type="journal article" date="2012" name="PLoS Genet.">
        <title>The genomes of the fungal plant pathogens Cladosporium fulvum and Dothistroma septosporum reveal adaptation to different hosts and lifestyles but also signatures of common ancestry.</title>
        <authorList>
            <person name="de Wit P.J.G.M."/>
            <person name="van der Burgt A."/>
            <person name="Oekmen B."/>
            <person name="Stergiopoulos I."/>
            <person name="Abd-Elsalam K.A."/>
            <person name="Aerts A.L."/>
            <person name="Bahkali A.H."/>
            <person name="Beenen H.G."/>
            <person name="Chettri P."/>
            <person name="Cox M.P."/>
            <person name="Datema E."/>
            <person name="de Vries R.P."/>
            <person name="Dhillon B."/>
            <person name="Ganley A.R."/>
            <person name="Griffiths S.A."/>
            <person name="Guo Y."/>
            <person name="Hamelin R.C."/>
            <person name="Henrissat B."/>
            <person name="Kabir M.S."/>
            <person name="Jashni M.K."/>
            <person name="Kema G."/>
            <person name="Klaubauf S."/>
            <person name="Lapidus A."/>
            <person name="Levasseur A."/>
            <person name="Lindquist E."/>
            <person name="Mehrabi R."/>
            <person name="Ohm R.A."/>
            <person name="Owen T.J."/>
            <person name="Salamov A."/>
            <person name="Schwelm A."/>
            <person name="Schijlen E."/>
            <person name="Sun H."/>
            <person name="van den Burg H.A."/>
            <person name="van Ham R.C.H.J."/>
            <person name="Zhang S."/>
            <person name="Goodwin S.B."/>
            <person name="Grigoriev I.V."/>
            <person name="Collemare J."/>
            <person name="Bradshaw R.E."/>
        </authorList>
    </citation>
    <scope>NUCLEOTIDE SEQUENCE [LARGE SCALE GENOMIC DNA]</scope>
    <source>
        <strain evidence="2">NZE10 / CBS 128990</strain>
    </source>
</reference>
<reference evidence="1 2" key="2">
    <citation type="journal article" date="2012" name="PLoS Pathog.">
        <title>Diverse lifestyles and strategies of plant pathogenesis encoded in the genomes of eighteen Dothideomycetes fungi.</title>
        <authorList>
            <person name="Ohm R.A."/>
            <person name="Feau N."/>
            <person name="Henrissat B."/>
            <person name="Schoch C.L."/>
            <person name="Horwitz B.A."/>
            <person name="Barry K.W."/>
            <person name="Condon B.J."/>
            <person name="Copeland A.C."/>
            <person name="Dhillon B."/>
            <person name="Glaser F."/>
            <person name="Hesse C.N."/>
            <person name="Kosti I."/>
            <person name="LaButti K."/>
            <person name="Lindquist E.A."/>
            <person name="Lucas S."/>
            <person name="Salamov A.A."/>
            <person name="Bradshaw R.E."/>
            <person name="Ciuffetti L."/>
            <person name="Hamelin R.C."/>
            <person name="Kema G.H.J."/>
            <person name="Lawrence C."/>
            <person name="Scott J.A."/>
            <person name="Spatafora J.W."/>
            <person name="Turgeon B.G."/>
            <person name="de Wit P.J.G.M."/>
            <person name="Zhong S."/>
            <person name="Goodwin S.B."/>
            <person name="Grigoriev I.V."/>
        </authorList>
    </citation>
    <scope>NUCLEOTIDE SEQUENCE [LARGE SCALE GENOMIC DNA]</scope>
    <source>
        <strain evidence="2">NZE10 / CBS 128990</strain>
    </source>
</reference>
<keyword evidence="2" id="KW-1185">Reference proteome</keyword>
<evidence type="ECO:0000313" key="2">
    <source>
        <dbReference type="Proteomes" id="UP000016933"/>
    </source>
</evidence>
<name>N1PIC2_DOTSN</name>
<dbReference type="AlphaFoldDB" id="N1PIC2"/>
<protein>
    <submittedName>
        <fullName evidence="1">Uncharacterized protein</fullName>
    </submittedName>
</protein>
<dbReference type="HOGENOM" id="CLU_2757758_0_0_1"/>
<gene>
    <name evidence="1" type="ORF">DOTSEDRAFT_73052</name>
</gene>
<sequence>MTLEYWHVHIGLDFGKNMVIMRLDTYSQATPGGLRNVAFERGDKTVHSFRLIDVSGDSADMGDCDFDFHA</sequence>